<dbReference type="AlphaFoldDB" id="A0A3B0RVW9"/>
<dbReference type="InterPro" id="IPR046879">
    <property type="entry name" value="KANL3/Tex30_Abhydrolase"/>
</dbReference>
<dbReference type="PANTHER" id="PTHR13136:SF11">
    <property type="entry name" value="TESTIS-EXPRESSED PROTEIN 30"/>
    <property type="match status" value="1"/>
</dbReference>
<dbReference type="EMBL" id="UOEK01000123">
    <property type="protein sequence ID" value="VAV97630.1"/>
    <property type="molecule type" value="Genomic_DNA"/>
</dbReference>
<protein>
    <recommendedName>
        <fullName evidence="1">KANL3/Tex30 alpha/beta hydrolase-like domain-containing protein</fullName>
    </recommendedName>
</protein>
<dbReference type="InterPro" id="IPR029058">
    <property type="entry name" value="AB_hydrolase_fold"/>
</dbReference>
<accession>A0A3B0RVW9</accession>
<feature type="domain" description="KANL3/Tex30 alpha/beta hydrolase-like" evidence="1">
    <location>
        <begin position="29"/>
        <end position="213"/>
    </location>
</feature>
<evidence type="ECO:0000259" key="1">
    <source>
        <dbReference type="Pfam" id="PF20408"/>
    </source>
</evidence>
<gene>
    <name evidence="2" type="ORF">MNBD_ACTINO02-600</name>
</gene>
<dbReference type="Gene3D" id="3.40.50.1820">
    <property type="entry name" value="alpha/beta hydrolase"/>
    <property type="match status" value="1"/>
</dbReference>
<reference evidence="2" key="1">
    <citation type="submission" date="2018-06" db="EMBL/GenBank/DDBJ databases">
        <authorList>
            <person name="Zhirakovskaya E."/>
        </authorList>
    </citation>
    <scope>NUCLEOTIDE SEQUENCE</scope>
</reference>
<name>A0A3B0RVW9_9ZZZZ</name>
<dbReference type="PANTHER" id="PTHR13136">
    <property type="entry name" value="TESTIS DEVELOPMENT PROTEIN PRTD"/>
    <property type="match status" value="1"/>
</dbReference>
<organism evidence="2">
    <name type="scientific">hydrothermal vent metagenome</name>
    <dbReference type="NCBI Taxonomy" id="652676"/>
    <lineage>
        <taxon>unclassified sequences</taxon>
        <taxon>metagenomes</taxon>
        <taxon>ecological metagenomes</taxon>
    </lineage>
</organism>
<dbReference type="Pfam" id="PF20408">
    <property type="entry name" value="Abhydrolase_11"/>
    <property type="match status" value="1"/>
</dbReference>
<evidence type="ECO:0000313" key="2">
    <source>
        <dbReference type="EMBL" id="VAV97630.1"/>
    </source>
</evidence>
<dbReference type="InterPro" id="IPR026555">
    <property type="entry name" value="NSL3/Tex30"/>
</dbReference>
<dbReference type="SUPFAM" id="SSF53474">
    <property type="entry name" value="alpha/beta-Hydrolases"/>
    <property type="match status" value="1"/>
</dbReference>
<proteinExistence type="predicted"/>
<sequence length="234" mass="25211">MARRLTIKSPIGKVVARLVMPANPHPVGVLLAHGAGAGQDHPFMVTLRDAIASFGYPTMTFNYHYIERGSRAPDRPPKLLAVHRAAADRLATYCDTVVIAGKSMGSRMGTHLVGDEGWDAAGVVCFGYPLVPIGKSEVRPTDHLGRIACPQLFFAGTRDRLSPPDRMSAALAAISDARLVVVDGADHGFHVLKRSGRTDRDVVDQLSVTTARWLATPHPAEDRETGVPFGTPEF</sequence>